<gene>
    <name evidence="1" type="ORF">S01H4_42168</name>
</gene>
<accession>X1C9Z5</accession>
<protein>
    <submittedName>
        <fullName evidence="1">Uncharacterized protein</fullName>
    </submittedName>
</protein>
<reference evidence="1" key="1">
    <citation type="journal article" date="2014" name="Front. Microbiol.">
        <title>High frequency of phylogenetically diverse reductive dehalogenase-homologous genes in deep subseafloor sedimentary metagenomes.</title>
        <authorList>
            <person name="Kawai M."/>
            <person name="Futagami T."/>
            <person name="Toyoda A."/>
            <person name="Takaki Y."/>
            <person name="Nishi S."/>
            <person name="Hori S."/>
            <person name="Arai W."/>
            <person name="Tsubouchi T."/>
            <person name="Morono Y."/>
            <person name="Uchiyama I."/>
            <person name="Ito T."/>
            <person name="Fujiyama A."/>
            <person name="Inagaki F."/>
            <person name="Takami H."/>
        </authorList>
    </citation>
    <scope>NUCLEOTIDE SEQUENCE</scope>
    <source>
        <strain evidence="1">Expedition CK06-06</strain>
    </source>
</reference>
<evidence type="ECO:0000313" key="1">
    <source>
        <dbReference type="EMBL" id="GAH04262.1"/>
    </source>
</evidence>
<feature type="non-terminal residue" evidence="1">
    <location>
        <position position="120"/>
    </location>
</feature>
<sequence length="120" mass="13631">MSVERNMENIIKKNLKGMKIPLINSKGNLTRFTRIIIFAKLSVWYPDTNNPNNDPKIAINPIPTNNKNAKNTELNVIENDNIMVIVIIVVIISEYSVEANIIPNKFSFKDMGETSILSRD</sequence>
<dbReference type="AlphaFoldDB" id="X1C9Z5"/>
<dbReference type="EMBL" id="BART01023132">
    <property type="protein sequence ID" value="GAH04262.1"/>
    <property type="molecule type" value="Genomic_DNA"/>
</dbReference>
<proteinExistence type="predicted"/>
<comment type="caution">
    <text evidence="1">The sequence shown here is derived from an EMBL/GenBank/DDBJ whole genome shotgun (WGS) entry which is preliminary data.</text>
</comment>
<name>X1C9Z5_9ZZZZ</name>
<organism evidence="1">
    <name type="scientific">marine sediment metagenome</name>
    <dbReference type="NCBI Taxonomy" id="412755"/>
    <lineage>
        <taxon>unclassified sequences</taxon>
        <taxon>metagenomes</taxon>
        <taxon>ecological metagenomes</taxon>
    </lineage>
</organism>